<gene>
    <name evidence="2" type="ORF">C0Q70_00030</name>
</gene>
<keyword evidence="3" id="KW-1185">Reference proteome</keyword>
<dbReference type="EMBL" id="PZQS01000001">
    <property type="protein sequence ID" value="PVD37440.1"/>
    <property type="molecule type" value="Genomic_DNA"/>
</dbReference>
<name>A0A2T7PVM1_POMCA</name>
<accession>A0A2T7PVM1</accession>
<organism evidence="2 3">
    <name type="scientific">Pomacea canaliculata</name>
    <name type="common">Golden apple snail</name>
    <dbReference type="NCBI Taxonomy" id="400727"/>
    <lineage>
        <taxon>Eukaryota</taxon>
        <taxon>Metazoa</taxon>
        <taxon>Spiralia</taxon>
        <taxon>Lophotrochozoa</taxon>
        <taxon>Mollusca</taxon>
        <taxon>Gastropoda</taxon>
        <taxon>Caenogastropoda</taxon>
        <taxon>Architaenioglossa</taxon>
        <taxon>Ampullarioidea</taxon>
        <taxon>Ampullariidae</taxon>
        <taxon>Pomacea</taxon>
    </lineage>
</organism>
<sequence length="106" mass="11050">MGGAGLRPENFTTGKGGDQSHVTLPPTTLYMTASNPSRDSGIPHPHLPVVLKKIGYEIITTVVIIIIAGGGGGEHTTAKNCGKKPGVVKYTSQVTTAQHDKTTDRA</sequence>
<reference evidence="2 3" key="1">
    <citation type="submission" date="2018-04" db="EMBL/GenBank/DDBJ databases">
        <title>The genome of golden apple snail Pomacea canaliculata provides insight into stress tolerance and invasive adaptation.</title>
        <authorList>
            <person name="Liu C."/>
            <person name="Liu B."/>
            <person name="Ren Y."/>
            <person name="Zhang Y."/>
            <person name="Wang H."/>
            <person name="Li S."/>
            <person name="Jiang F."/>
            <person name="Yin L."/>
            <person name="Zhang G."/>
            <person name="Qian W."/>
            <person name="Fan W."/>
        </authorList>
    </citation>
    <scope>NUCLEOTIDE SEQUENCE [LARGE SCALE GENOMIC DNA]</scope>
    <source>
        <strain evidence="2">SZHN2017</strain>
        <tissue evidence="2">Muscle</tissue>
    </source>
</reference>
<dbReference type="Proteomes" id="UP000245119">
    <property type="component" value="Linkage Group LG1"/>
</dbReference>
<protein>
    <submittedName>
        <fullName evidence="2">Uncharacterized protein</fullName>
    </submittedName>
</protein>
<evidence type="ECO:0000313" key="2">
    <source>
        <dbReference type="EMBL" id="PVD37440.1"/>
    </source>
</evidence>
<feature type="region of interest" description="Disordered" evidence="1">
    <location>
        <begin position="1"/>
        <end position="43"/>
    </location>
</feature>
<dbReference type="AlphaFoldDB" id="A0A2T7PVM1"/>
<evidence type="ECO:0000313" key="3">
    <source>
        <dbReference type="Proteomes" id="UP000245119"/>
    </source>
</evidence>
<comment type="caution">
    <text evidence="2">The sequence shown here is derived from an EMBL/GenBank/DDBJ whole genome shotgun (WGS) entry which is preliminary data.</text>
</comment>
<evidence type="ECO:0000256" key="1">
    <source>
        <dbReference type="SAM" id="MobiDB-lite"/>
    </source>
</evidence>
<feature type="compositionally biased region" description="Polar residues" evidence="1">
    <location>
        <begin position="20"/>
        <end position="38"/>
    </location>
</feature>
<proteinExistence type="predicted"/>